<dbReference type="InterPro" id="IPR013785">
    <property type="entry name" value="Aldolase_TIM"/>
</dbReference>
<feature type="binding site" evidence="11">
    <location>
        <position position="472"/>
    </location>
    <ligand>
        <name>K(+)</name>
        <dbReference type="ChEBI" id="CHEBI:29103"/>
        <note>ligand shared between two tetrameric partners</note>
    </ligand>
</feature>
<evidence type="ECO:0000256" key="1">
    <source>
        <dbReference type="ARBA" id="ARBA00001958"/>
    </source>
</evidence>
<evidence type="ECO:0000313" key="16">
    <source>
        <dbReference type="EMBL" id="MFD1766401.1"/>
    </source>
</evidence>
<dbReference type="CDD" id="cd00381">
    <property type="entry name" value="IMPDH"/>
    <property type="match status" value="1"/>
</dbReference>
<feature type="active site" description="Thioimidate intermediate" evidence="11">
    <location>
        <position position="305"/>
    </location>
</feature>
<dbReference type="CDD" id="cd04601">
    <property type="entry name" value="CBS_pair_IMPDH"/>
    <property type="match status" value="1"/>
</dbReference>
<dbReference type="SMART" id="SM00116">
    <property type="entry name" value="CBS"/>
    <property type="match status" value="2"/>
</dbReference>
<evidence type="ECO:0000256" key="14">
    <source>
        <dbReference type="RuleBase" id="RU003928"/>
    </source>
</evidence>
<evidence type="ECO:0000259" key="15">
    <source>
        <dbReference type="PROSITE" id="PS51371"/>
    </source>
</evidence>
<evidence type="ECO:0000256" key="12">
    <source>
        <dbReference type="PROSITE-ProRule" id="PRU00703"/>
    </source>
</evidence>
<dbReference type="SUPFAM" id="SSF54631">
    <property type="entry name" value="CBS-domain pair"/>
    <property type="match status" value="1"/>
</dbReference>
<keyword evidence="17" id="KW-1185">Reference proteome</keyword>
<keyword evidence="9 12" id="KW-0129">CBS domain</keyword>
<evidence type="ECO:0000256" key="6">
    <source>
        <dbReference type="ARBA" id="ARBA00022958"/>
    </source>
</evidence>
<keyword evidence="6 11" id="KW-0630">Potassium</keyword>
<proteinExistence type="inferred from homology"/>
<keyword evidence="5 11" id="KW-0658">Purine biosynthesis</keyword>
<dbReference type="Pfam" id="PF00571">
    <property type="entry name" value="CBS"/>
    <property type="match status" value="2"/>
</dbReference>
<dbReference type="RefSeq" id="WP_381512462.1">
    <property type="nucleotide sequence ID" value="NZ_JBHUEL010000004.1"/>
</dbReference>
<dbReference type="Gene3D" id="3.20.20.70">
    <property type="entry name" value="Aldolase class I"/>
    <property type="match status" value="1"/>
</dbReference>
<evidence type="ECO:0000256" key="10">
    <source>
        <dbReference type="ARBA" id="ARBA00048028"/>
    </source>
</evidence>
<dbReference type="EC" id="1.1.1.205" evidence="11 14"/>
<gene>
    <name evidence="11 16" type="primary">guaB</name>
    <name evidence="16" type="ORF">ACFSAG_06050</name>
</gene>
<keyword evidence="4 11" id="KW-0332">GMP biosynthesis</keyword>
<feature type="binding site" evidence="11">
    <location>
        <position position="470"/>
    </location>
    <ligand>
        <name>K(+)</name>
        <dbReference type="ChEBI" id="CHEBI:29103"/>
        <note>ligand shared between two tetrameric partners</note>
    </ligand>
</feature>
<dbReference type="SMART" id="SM01240">
    <property type="entry name" value="IMPDH"/>
    <property type="match status" value="1"/>
</dbReference>
<protein>
    <recommendedName>
        <fullName evidence="11 14">Inosine-5'-monophosphate dehydrogenase</fullName>
        <shortName evidence="11">IMP dehydrogenase</shortName>
        <shortName evidence="11">IMPD</shortName>
        <shortName evidence="11">IMPDH</shortName>
        <ecNumber evidence="11 14">1.1.1.205</ecNumber>
    </recommendedName>
</protein>
<evidence type="ECO:0000256" key="7">
    <source>
        <dbReference type="ARBA" id="ARBA00023002"/>
    </source>
</evidence>
<keyword evidence="7 11" id="KW-0560">Oxidoreductase</keyword>
<dbReference type="PIRSF" id="PIRSF000130">
    <property type="entry name" value="IMPDH"/>
    <property type="match status" value="1"/>
</dbReference>
<feature type="binding site" evidence="11">
    <location>
        <position position="471"/>
    </location>
    <ligand>
        <name>K(+)</name>
        <dbReference type="ChEBI" id="CHEBI:29103"/>
        <note>ligand shared between two tetrameric partners</note>
    </ligand>
</feature>
<evidence type="ECO:0000256" key="2">
    <source>
        <dbReference type="ARBA" id="ARBA00005502"/>
    </source>
</evidence>
<reference evidence="17" key="1">
    <citation type="journal article" date="2019" name="Int. J. Syst. Evol. Microbiol.">
        <title>The Global Catalogue of Microorganisms (GCM) 10K type strain sequencing project: providing services to taxonomists for standard genome sequencing and annotation.</title>
        <authorList>
            <consortium name="The Broad Institute Genomics Platform"/>
            <consortium name="The Broad Institute Genome Sequencing Center for Infectious Disease"/>
            <person name="Wu L."/>
            <person name="Ma J."/>
        </authorList>
    </citation>
    <scope>NUCLEOTIDE SEQUENCE [LARGE SCALE GENOMIC DNA]</scope>
    <source>
        <strain evidence="17">CGMCC 1.12449</strain>
    </source>
</reference>
<comment type="pathway">
    <text evidence="11 14">Purine metabolism; XMP biosynthesis via de novo pathway; XMP from IMP: step 1/1.</text>
</comment>
<feature type="binding site" evidence="11">
    <location>
        <position position="248"/>
    </location>
    <ligand>
        <name>NAD(+)</name>
        <dbReference type="ChEBI" id="CHEBI:57540"/>
    </ligand>
</feature>
<dbReference type="PANTHER" id="PTHR11911:SF111">
    <property type="entry name" value="INOSINE-5'-MONOPHOSPHATE DEHYDROGENASE"/>
    <property type="match status" value="1"/>
</dbReference>
<comment type="catalytic activity">
    <reaction evidence="10 11 14">
        <text>IMP + NAD(+) + H2O = XMP + NADH + H(+)</text>
        <dbReference type="Rhea" id="RHEA:11708"/>
        <dbReference type="ChEBI" id="CHEBI:15377"/>
        <dbReference type="ChEBI" id="CHEBI:15378"/>
        <dbReference type="ChEBI" id="CHEBI:57464"/>
        <dbReference type="ChEBI" id="CHEBI:57540"/>
        <dbReference type="ChEBI" id="CHEBI:57945"/>
        <dbReference type="ChEBI" id="CHEBI:58053"/>
        <dbReference type="EC" id="1.1.1.205"/>
    </reaction>
</comment>
<comment type="caution">
    <text evidence="11">Lacks conserved residue(s) required for the propagation of feature annotation.</text>
</comment>
<comment type="similarity">
    <text evidence="2 11 13">Belongs to the IMPDH/GMPR family.</text>
</comment>
<dbReference type="PANTHER" id="PTHR11911">
    <property type="entry name" value="INOSINE-5-MONOPHOSPHATE DEHYDROGENASE RELATED"/>
    <property type="match status" value="1"/>
</dbReference>
<evidence type="ECO:0000256" key="11">
    <source>
        <dbReference type="HAMAP-Rule" id="MF_01964"/>
    </source>
</evidence>
<evidence type="ECO:0000256" key="5">
    <source>
        <dbReference type="ARBA" id="ARBA00022755"/>
    </source>
</evidence>
<feature type="domain" description="CBS" evidence="15">
    <location>
        <begin position="94"/>
        <end position="152"/>
    </location>
</feature>
<dbReference type="GO" id="GO:0003938">
    <property type="term" value="F:IMP dehydrogenase activity"/>
    <property type="evidence" value="ECO:0007669"/>
    <property type="project" value="UniProtKB-EC"/>
</dbReference>
<name>A0ABW4MCI0_9SPHN</name>
<evidence type="ECO:0000313" key="17">
    <source>
        <dbReference type="Proteomes" id="UP001597215"/>
    </source>
</evidence>
<accession>A0ABW4MCI0</accession>
<organism evidence="16 17">
    <name type="scientific">Sphingorhabdus buctiana</name>
    <dbReference type="NCBI Taxonomy" id="1508805"/>
    <lineage>
        <taxon>Bacteria</taxon>
        <taxon>Pseudomonadati</taxon>
        <taxon>Pseudomonadota</taxon>
        <taxon>Alphaproteobacteria</taxon>
        <taxon>Sphingomonadales</taxon>
        <taxon>Sphingomonadaceae</taxon>
        <taxon>Sphingorhabdus</taxon>
    </lineage>
</organism>
<feature type="binding site" evidence="11">
    <location>
        <position position="416"/>
    </location>
    <ligand>
        <name>IMP</name>
        <dbReference type="ChEBI" id="CHEBI:58053"/>
    </ligand>
</feature>
<feature type="binding site" evidence="11">
    <location>
        <begin position="361"/>
        <end position="362"/>
    </location>
    <ligand>
        <name>IMP</name>
        <dbReference type="ChEBI" id="CHEBI:58053"/>
    </ligand>
</feature>
<feature type="binding site" evidence="11">
    <location>
        <begin position="298"/>
        <end position="300"/>
    </location>
    <ligand>
        <name>NAD(+)</name>
        <dbReference type="ChEBI" id="CHEBI:57540"/>
    </ligand>
</feature>
<feature type="binding site" description="in other chain" evidence="11">
    <location>
        <position position="305"/>
    </location>
    <ligand>
        <name>K(+)</name>
        <dbReference type="ChEBI" id="CHEBI:29103"/>
        <note>ligand shared between two tetrameric partners</note>
    </ligand>
</feature>
<feature type="active site" description="Proton acceptor" evidence="11">
    <location>
        <position position="401"/>
    </location>
</feature>
<evidence type="ECO:0000256" key="3">
    <source>
        <dbReference type="ARBA" id="ARBA00022723"/>
    </source>
</evidence>
<evidence type="ECO:0000256" key="4">
    <source>
        <dbReference type="ARBA" id="ARBA00022749"/>
    </source>
</evidence>
<dbReference type="HAMAP" id="MF_01964">
    <property type="entry name" value="IMPDH"/>
    <property type="match status" value="1"/>
</dbReference>
<evidence type="ECO:0000256" key="13">
    <source>
        <dbReference type="RuleBase" id="RU003927"/>
    </source>
</evidence>
<dbReference type="InterPro" id="IPR000644">
    <property type="entry name" value="CBS_dom"/>
</dbReference>
<comment type="cofactor">
    <cofactor evidence="1 11">
        <name>K(+)</name>
        <dbReference type="ChEBI" id="CHEBI:29103"/>
    </cofactor>
</comment>
<evidence type="ECO:0000256" key="8">
    <source>
        <dbReference type="ARBA" id="ARBA00023027"/>
    </source>
</evidence>
<feature type="binding site" description="in other chain" evidence="11">
    <location>
        <position position="302"/>
    </location>
    <ligand>
        <name>K(+)</name>
        <dbReference type="ChEBI" id="CHEBI:29103"/>
        <note>ligand shared between two tetrameric partners</note>
    </ligand>
</feature>
<sequence length="488" mass="51653">MKSDKIRLGLTFDDVLLQPCESDILPSQADTRTRITPEISLNIPIMSSAMDTVTEARMAIVMAQLGGIGVLHRNLSIEEQAAAVRQVKRYESGMVVNPITIAPNATLAEAQALMLENRISGIPVVEASGKLVGILTNRDVRFAENPMQPVSELMTRDNLATVQAGVAQEEARRLLHQRRIEKLLVVDNDFHCVGLITVKDIEKAVTYPDATKDATGRLRVAAATTVGDKGLERTRALIDAECDVIIVDTAHGHSKMVSVAVSEIKKMSSKVQVIAGNVATAEATRALIDAGADGVKVGIGPGSICTTRVVAGVGVPQLTAVMDSAEEAAKSGIPVIADGGLRTSGDLAKALAAGAASVMVGSLLAGTEEAPGETFLYQGRAYKSYRGMGSVGAMARGSADRYFQQDIKDQLKLVPEGIEGQVPYKGPAADVIHQLVGGVKAAMGYTGSATIADLQERARFVQITNAGLRESHVHDVTITREAPNYPTR</sequence>
<evidence type="ECO:0000256" key="9">
    <source>
        <dbReference type="ARBA" id="ARBA00023122"/>
    </source>
</evidence>
<dbReference type="Proteomes" id="UP001597215">
    <property type="component" value="Unassembled WGS sequence"/>
</dbReference>
<feature type="binding site" evidence="11">
    <location>
        <begin position="385"/>
        <end position="389"/>
    </location>
    <ligand>
        <name>IMP</name>
        <dbReference type="ChEBI" id="CHEBI:58053"/>
    </ligand>
</feature>
<dbReference type="SUPFAM" id="SSF51412">
    <property type="entry name" value="Inosine monophosphate dehydrogenase (IMPDH)"/>
    <property type="match status" value="1"/>
</dbReference>
<dbReference type="PROSITE" id="PS00487">
    <property type="entry name" value="IMP_DH_GMP_RED"/>
    <property type="match status" value="1"/>
</dbReference>
<dbReference type="InterPro" id="IPR001093">
    <property type="entry name" value="IMP_DH_GMPRt"/>
</dbReference>
<dbReference type="EMBL" id="JBHUEL010000004">
    <property type="protein sequence ID" value="MFD1766401.1"/>
    <property type="molecule type" value="Genomic_DNA"/>
</dbReference>
<comment type="activity regulation">
    <text evidence="11">Mycophenolic acid (MPA) is a non-competitive inhibitor that prevents formation of the closed enzyme conformation by binding to the same site as the amobile flap. In contrast, mizoribine monophosphate (MZP) is a competitive inhibitor that induces the closed conformation. MPA is a potent inhibitor of mammalian IMPDHs but a poor inhibitor of the bacterial enzymes. MZP is a more potent inhibitor of bacterial IMPDH.</text>
</comment>
<dbReference type="InterPro" id="IPR046342">
    <property type="entry name" value="CBS_dom_sf"/>
</dbReference>
<dbReference type="Pfam" id="PF00478">
    <property type="entry name" value="IMPDH"/>
    <property type="match status" value="1"/>
</dbReference>
<keyword evidence="3 11" id="KW-0479">Metal-binding</keyword>
<dbReference type="InterPro" id="IPR005990">
    <property type="entry name" value="IMP_DH"/>
</dbReference>
<feature type="domain" description="CBS" evidence="15">
    <location>
        <begin position="154"/>
        <end position="211"/>
    </location>
</feature>
<keyword evidence="8 11" id="KW-0520">NAD</keyword>
<comment type="subunit">
    <text evidence="11">Homotetramer.</text>
</comment>
<dbReference type="NCBIfam" id="TIGR01302">
    <property type="entry name" value="IMP_dehydrog"/>
    <property type="match status" value="1"/>
</dbReference>
<feature type="binding site" description="in other chain" evidence="11">
    <location>
        <position position="300"/>
    </location>
    <ligand>
        <name>K(+)</name>
        <dbReference type="ChEBI" id="CHEBI:29103"/>
        <note>ligand shared between two tetrameric partners</note>
    </ligand>
</feature>
<dbReference type="PROSITE" id="PS51371">
    <property type="entry name" value="CBS"/>
    <property type="match status" value="2"/>
</dbReference>
<comment type="caution">
    <text evidence="16">The sequence shown here is derived from an EMBL/GenBank/DDBJ whole genome shotgun (WGS) entry which is preliminary data.</text>
</comment>
<feature type="binding site" evidence="11">
    <location>
        <begin position="338"/>
        <end position="340"/>
    </location>
    <ligand>
        <name>IMP</name>
        <dbReference type="ChEBI" id="CHEBI:58053"/>
    </ligand>
</feature>
<feature type="binding site" evidence="11">
    <location>
        <position position="303"/>
    </location>
    <ligand>
        <name>IMP</name>
        <dbReference type="ChEBI" id="CHEBI:58053"/>
    </ligand>
</feature>
<dbReference type="InterPro" id="IPR015875">
    <property type="entry name" value="IMP_DH/GMP_Rdtase_CS"/>
</dbReference>
<comment type="function">
    <text evidence="11">Catalyzes the conversion of inosine 5'-phosphate (IMP) to xanthosine 5'-phosphate (XMP), the first committed and rate-limiting step in the de novo synthesis of guanine nucleotides, and therefore plays an important role in the regulation of cell growth.</text>
</comment>